<dbReference type="PANTHER" id="PTHR44835:SF1">
    <property type="entry name" value="PROTEIN O-GLCNAC TRANSFERASE"/>
    <property type="match status" value="1"/>
</dbReference>
<evidence type="ECO:0000259" key="6">
    <source>
        <dbReference type="Pfam" id="PF13844"/>
    </source>
</evidence>
<dbReference type="Gene3D" id="3.40.50.11380">
    <property type="match status" value="1"/>
</dbReference>
<evidence type="ECO:0000313" key="7">
    <source>
        <dbReference type="EMBL" id="MEA5442381.1"/>
    </source>
</evidence>
<organism evidence="7 8">
    <name type="scientific">Cyanobium gracile UHCC 0281</name>
    <dbReference type="NCBI Taxonomy" id="3110309"/>
    <lineage>
        <taxon>Bacteria</taxon>
        <taxon>Bacillati</taxon>
        <taxon>Cyanobacteriota</taxon>
        <taxon>Cyanophyceae</taxon>
        <taxon>Synechococcales</taxon>
        <taxon>Prochlorococcaceae</taxon>
        <taxon>Cyanobium</taxon>
    </lineage>
</organism>
<evidence type="ECO:0000256" key="5">
    <source>
        <dbReference type="ARBA" id="ARBA00022803"/>
    </source>
</evidence>
<reference evidence="7 8" key="1">
    <citation type="submission" date="2023-12" db="EMBL/GenBank/DDBJ databases">
        <title>Baltic Sea Cyanobacteria.</title>
        <authorList>
            <person name="Delbaje E."/>
            <person name="Fewer D.P."/>
            <person name="Shishido T.K."/>
        </authorList>
    </citation>
    <scope>NUCLEOTIDE SEQUENCE [LARGE SCALE GENOMIC DNA]</scope>
    <source>
        <strain evidence="7 8">UHCC 0281</strain>
    </source>
</reference>
<dbReference type="Proteomes" id="UP001302329">
    <property type="component" value="Unassembled WGS sequence"/>
</dbReference>
<evidence type="ECO:0000313" key="8">
    <source>
        <dbReference type="Proteomes" id="UP001302329"/>
    </source>
</evidence>
<keyword evidence="2" id="KW-0328">Glycosyltransferase</keyword>
<evidence type="ECO:0000256" key="1">
    <source>
        <dbReference type="ARBA" id="ARBA00004922"/>
    </source>
</evidence>
<comment type="caution">
    <text evidence="7">The sequence shown here is derived from an EMBL/GenBank/DDBJ whole genome shotgun (WGS) entry which is preliminary data.</text>
</comment>
<dbReference type="Gene3D" id="3.40.50.2000">
    <property type="entry name" value="Glycogen Phosphorylase B"/>
    <property type="match status" value="1"/>
</dbReference>
<keyword evidence="5" id="KW-0802">TPR repeat</keyword>
<dbReference type="InterPro" id="IPR029489">
    <property type="entry name" value="OGT/SEC/SPY_C"/>
</dbReference>
<dbReference type="InterPro" id="IPR051939">
    <property type="entry name" value="Glycosyltr_41/O-GlcNAc_trsf"/>
</dbReference>
<comment type="pathway">
    <text evidence="1">Protein modification; protein glycosylation.</text>
</comment>
<dbReference type="PANTHER" id="PTHR44835">
    <property type="entry name" value="UDP-N-ACETYLGLUCOSAMINE--PEPTIDE N-ACETYLGLUCOSAMINYLTRANSFERASE SPINDLY-RELATED"/>
    <property type="match status" value="1"/>
</dbReference>
<dbReference type="RefSeq" id="WP_323356457.1">
    <property type="nucleotide sequence ID" value="NZ_JAYGHY010000017.1"/>
</dbReference>
<evidence type="ECO:0000256" key="2">
    <source>
        <dbReference type="ARBA" id="ARBA00022676"/>
    </source>
</evidence>
<gene>
    <name evidence="7" type="ORF">VB739_07440</name>
</gene>
<feature type="domain" description="O-GlcNAc transferase C-terminal" evidence="6">
    <location>
        <begin position="518"/>
        <end position="701"/>
    </location>
</feature>
<keyword evidence="8" id="KW-1185">Reference proteome</keyword>
<evidence type="ECO:0000256" key="3">
    <source>
        <dbReference type="ARBA" id="ARBA00022679"/>
    </source>
</evidence>
<dbReference type="SUPFAM" id="SSF53756">
    <property type="entry name" value="UDP-Glycosyltransferase/glycogen phosphorylase"/>
    <property type="match status" value="1"/>
</dbReference>
<evidence type="ECO:0000256" key="4">
    <source>
        <dbReference type="ARBA" id="ARBA00022737"/>
    </source>
</evidence>
<keyword evidence="4" id="KW-0677">Repeat</keyword>
<accession>A0ABU5SV32</accession>
<name>A0ABU5SV32_9CYAN</name>
<protein>
    <recommendedName>
        <fullName evidence="6">O-GlcNAc transferase C-terminal domain-containing protein</fullName>
    </recommendedName>
</protein>
<proteinExistence type="predicted"/>
<sequence>MNATSPGSQEEQMQEEEKRACFFCRVGDYRKAALLAMRHRKAIASPTREFDLILPTALSMTGHYRASILSALKLLHSTLSFRGDLIIIISNSVKNLTLKPTDIIRALDYIDSTRLTPTEAAVIAAEFEDEAMQLLFLNEAKNRYRYTKEELNFISAYISFRNEDLSTAMRLAQAEQDNVQVYSASTKLAARILLNTGYFYPARRYACHLLRSDKQDVEALDILGQALNGESNWKAARKTYALIHEITGDEVSKLNMLFTMPQVASSVNELSASLESFILNLDKCSTGKSSVGLITSLAFSTPICHTFYLAYQGSIDLRWLLEAYYRLIRSVAQQVVQENYSHHSPRNKSVPSSQVPRNATSRARIGFTSRNFFQHSNLQAHAGLIKNLSRNLFEIVLIHRHGVKKDMAHLDLNEHADRVIYLASDFGSACKQIADLDLDINFITDIGMNPLDGILPMVRLAPFQVTGWGLPHTTGLSEIDYYLRSKIFHDCEGQSEYTETLASIDGYLGFFDVDRSSLIEKSTDYFLLPPDRFLVGCLQTLHKIHPDFDSYLEEIARLDESILIIIAASESDVLNQRFVQRIKRSAPTAHKQICFVQRMAMSDYHSLNHLLDLNLDPIHYGAGITFIETAWCGPPCITLRGNTLRSAVVSRSYEYADIKDAPIARSKSEYISLFERLMKDEVYRLKIREEIHTKSSATIYNNNACVASCEEFLHRLAKTH</sequence>
<keyword evidence="3" id="KW-0808">Transferase</keyword>
<dbReference type="Pfam" id="PF13844">
    <property type="entry name" value="Glyco_transf_41"/>
    <property type="match status" value="1"/>
</dbReference>
<dbReference type="EMBL" id="JAYGHY010000017">
    <property type="protein sequence ID" value="MEA5442381.1"/>
    <property type="molecule type" value="Genomic_DNA"/>
</dbReference>